<dbReference type="GO" id="GO:0016747">
    <property type="term" value="F:acyltransferase activity, transferring groups other than amino-acyl groups"/>
    <property type="evidence" value="ECO:0007669"/>
    <property type="project" value="InterPro"/>
</dbReference>
<organism evidence="2 3">
    <name type="scientific">Thalassobaculum fulvum</name>
    <dbReference type="NCBI Taxonomy" id="1633335"/>
    <lineage>
        <taxon>Bacteria</taxon>
        <taxon>Pseudomonadati</taxon>
        <taxon>Pseudomonadota</taxon>
        <taxon>Alphaproteobacteria</taxon>
        <taxon>Rhodospirillales</taxon>
        <taxon>Thalassobaculaceae</taxon>
        <taxon>Thalassobaculum</taxon>
    </lineage>
</organism>
<dbReference type="PROSITE" id="PS51186">
    <property type="entry name" value="GNAT"/>
    <property type="match status" value="1"/>
</dbReference>
<gene>
    <name evidence="2" type="ORF">GCM10017083_02890</name>
</gene>
<sequence>MAPCTLIIPSLAALPSYCAALRRGWSPDNTRSVAGAEELARIERDPAGFVAALDDPEGRGGPITLPDGSVVPRLPGFRRWIWDGEVAGSIGFRWQPGTARLPAHVLGHIGYAVVPWKRNRGYATAALRLLLAALREAGMPSRGLSHVELTADPGNPASQRVVTANGGRLVERFVKDAVYGGGETLRFRIDL</sequence>
<dbReference type="Proteomes" id="UP000630353">
    <property type="component" value="Unassembled WGS sequence"/>
</dbReference>
<protein>
    <submittedName>
        <fullName evidence="2">Acetyltransferase</fullName>
    </submittedName>
</protein>
<reference evidence="2" key="2">
    <citation type="submission" date="2020-09" db="EMBL/GenBank/DDBJ databases">
        <authorList>
            <person name="Sun Q."/>
            <person name="Kim S."/>
        </authorList>
    </citation>
    <scope>NUCLEOTIDE SEQUENCE</scope>
    <source>
        <strain evidence="2">KCTC 42651</strain>
    </source>
</reference>
<dbReference type="SUPFAM" id="SSF55729">
    <property type="entry name" value="Acyl-CoA N-acyltransferases (Nat)"/>
    <property type="match status" value="1"/>
</dbReference>
<reference evidence="2" key="1">
    <citation type="journal article" date="2014" name="Int. J. Syst. Evol. Microbiol.">
        <title>Complete genome sequence of Corynebacterium casei LMG S-19264T (=DSM 44701T), isolated from a smear-ripened cheese.</title>
        <authorList>
            <consortium name="US DOE Joint Genome Institute (JGI-PGF)"/>
            <person name="Walter F."/>
            <person name="Albersmeier A."/>
            <person name="Kalinowski J."/>
            <person name="Ruckert C."/>
        </authorList>
    </citation>
    <scope>NUCLEOTIDE SEQUENCE</scope>
    <source>
        <strain evidence="2">KCTC 42651</strain>
    </source>
</reference>
<keyword evidence="3" id="KW-1185">Reference proteome</keyword>
<accession>A0A919CMS5</accession>
<dbReference type="EMBL" id="BMZS01000001">
    <property type="protein sequence ID" value="GHD40045.1"/>
    <property type="molecule type" value="Genomic_DNA"/>
</dbReference>
<dbReference type="PANTHER" id="PTHR39173">
    <property type="entry name" value="ACETYLTRANSFERASE"/>
    <property type="match status" value="1"/>
</dbReference>
<proteinExistence type="predicted"/>
<dbReference type="AlphaFoldDB" id="A0A919CMS5"/>
<evidence type="ECO:0000259" key="1">
    <source>
        <dbReference type="PROSITE" id="PS51186"/>
    </source>
</evidence>
<comment type="caution">
    <text evidence="2">The sequence shown here is derived from an EMBL/GenBank/DDBJ whole genome shotgun (WGS) entry which is preliminary data.</text>
</comment>
<dbReference type="RefSeq" id="WP_189987130.1">
    <property type="nucleotide sequence ID" value="NZ_BMZS01000001.1"/>
</dbReference>
<dbReference type="Gene3D" id="3.40.630.30">
    <property type="match status" value="1"/>
</dbReference>
<dbReference type="PANTHER" id="PTHR39173:SF1">
    <property type="entry name" value="ACETYLTRANSFERASE"/>
    <property type="match status" value="1"/>
</dbReference>
<name>A0A919CMS5_9PROT</name>
<evidence type="ECO:0000313" key="2">
    <source>
        <dbReference type="EMBL" id="GHD40045.1"/>
    </source>
</evidence>
<dbReference type="InterPro" id="IPR000182">
    <property type="entry name" value="GNAT_dom"/>
</dbReference>
<evidence type="ECO:0000313" key="3">
    <source>
        <dbReference type="Proteomes" id="UP000630353"/>
    </source>
</evidence>
<feature type="domain" description="N-acetyltransferase" evidence="1">
    <location>
        <begin position="28"/>
        <end position="191"/>
    </location>
</feature>
<dbReference type="Pfam" id="PF13302">
    <property type="entry name" value="Acetyltransf_3"/>
    <property type="match status" value="1"/>
</dbReference>
<dbReference type="InterPro" id="IPR016181">
    <property type="entry name" value="Acyl_CoA_acyltransferase"/>
</dbReference>